<feature type="domain" description="PPM-type phosphatase" evidence="2">
    <location>
        <begin position="285"/>
        <end position="496"/>
    </location>
</feature>
<dbReference type="Proteomes" id="UP001165041">
    <property type="component" value="Unassembled WGS sequence"/>
</dbReference>
<protein>
    <recommendedName>
        <fullName evidence="2">PPM-type phosphatase domain-containing protein</fullName>
    </recommendedName>
</protein>
<name>A0A9W6QD05_9ACTN</name>
<reference evidence="3" key="1">
    <citation type="submission" date="2023-02" db="EMBL/GenBank/DDBJ databases">
        <title>Kitasatospora phosalacinea NBRC 14627.</title>
        <authorList>
            <person name="Ichikawa N."/>
            <person name="Sato H."/>
            <person name="Tonouchi N."/>
        </authorList>
    </citation>
    <scope>NUCLEOTIDE SEQUENCE</scope>
    <source>
        <strain evidence="3">NBRC 14627</strain>
    </source>
</reference>
<sequence>MLAVLPGSVVFLLPEHGPHGEVADLRVAAVSPGAVDIGGRGAAELPGRSVRATYPGVEDTELWRGYLAALETGAVHEGELEYRESAAGIPHRSRYRVRAARCGGGLVVSWERLDSGEREQRRLALMQSLGRMGWVDRDLVRGEIVWSDEVYAIFERDRSLGPMTLEELSAHAEGEDRPAVETAVRGLLERGEPMDRAFRLRLPGRQVRHVRVVAETETDVEGRPVRVHGFFQDLTAAKAAERRLLEQQETALAQQGQLAAERSLAARLQETLLPPPQRNLELSGLTVDVVYRPLQEGLGLGGDWYSAIELPDGRLLLVVGDVAGHGLDAVATMALLRFTAKGMAITGTPLPAVLTNLNTLLLHTPERDGDTATMVMAVYEPAASRLTWVRAGHPPPLLVRDGRARFLPSPQGILLGASATPHYGAATVDLLPGDHLLFYTDGLVEQPGESIDAGLARLADAARAHADGPRFLDDVVRAMLTPRARRDDICVLHVSR</sequence>
<dbReference type="AlphaFoldDB" id="A0A9W6QD05"/>
<dbReference type="PANTHER" id="PTHR43156:SF2">
    <property type="entry name" value="STAGE II SPORULATION PROTEIN E"/>
    <property type="match status" value="1"/>
</dbReference>
<dbReference type="Pfam" id="PF08447">
    <property type="entry name" value="PAS_3"/>
    <property type="match status" value="1"/>
</dbReference>
<dbReference type="Gene3D" id="3.30.450.20">
    <property type="entry name" value="PAS domain"/>
    <property type="match status" value="2"/>
</dbReference>
<dbReference type="PANTHER" id="PTHR43156">
    <property type="entry name" value="STAGE II SPORULATION PROTEIN E-RELATED"/>
    <property type="match status" value="1"/>
</dbReference>
<dbReference type="InterPro" id="IPR052016">
    <property type="entry name" value="Bact_Sigma-Reg"/>
</dbReference>
<evidence type="ECO:0000313" key="3">
    <source>
        <dbReference type="EMBL" id="GLW72748.1"/>
    </source>
</evidence>
<dbReference type="CDD" id="cd00130">
    <property type="entry name" value="PAS"/>
    <property type="match status" value="1"/>
</dbReference>
<accession>A0A9W6QD05</accession>
<dbReference type="SMART" id="SM00331">
    <property type="entry name" value="PP2C_SIG"/>
    <property type="match status" value="1"/>
</dbReference>
<keyword evidence="1" id="KW-0378">Hydrolase</keyword>
<evidence type="ECO:0000256" key="1">
    <source>
        <dbReference type="ARBA" id="ARBA00022801"/>
    </source>
</evidence>
<dbReference type="SUPFAM" id="SSF81606">
    <property type="entry name" value="PP2C-like"/>
    <property type="match status" value="1"/>
</dbReference>
<dbReference type="InterPro" id="IPR013655">
    <property type="entry name" value="PAS_fold_3"/>
</dbReference>
<evidence type="ECO:0000259" key="2">
    <source>
        <dbReference type="SMART" id="SM00331"/>
    </source>
</evidence>
<proteinExistence type="predicted"/>
<dbReference type="InterPro" id="IPR036457">
    <property type="entry name" value="PPM-type-like_dom_sf"/>
</dbReference>
<comment type="caution">
    <text evidence="3">The sequence shown here is derived from an EMBL/GenBank/DDBJ whole genome shotgun (WGS) entry which is preliminary data.</text>
</comment>
<dbReference type="Pfam" id="PF07228">
    <property type="entry name" value="SpoIIE"/>
    <property type="match status" value="1"/>
</dbReference>
<dbReference type="GO" id="GO:0016791">
    <property type="term" value="F:phosphatase activity"/>
    <property type="evidence" value="ECO:0007669"/>
    <property type="project" value="TreeGrafter"/>
</dbReference>
<evidence type="ECO:0000313" key="4">
    <source>
        <dbReference type="Proteomes" id="UP001165041"/>
    </source>
</evidence>
<dbReference type="EMBL" id="BSSA01000019">
    <property type="protein sequence ID" value="GLW72748.1"/>
    <property type="molecule type" value="Genomic_DNA"/>
</dbReference>
<dbReference type="InterPro" id="IPR001932">
    <property type="entry name" value="PPM-type_phosphatase-like_dom"/>
</dbReference>
<gene>
    <name evidence="3" type="ORF">Kpho02_50470</name>
</gene>
<dbReference type="SUPFAM" id="SSF55785">
    <property type="entry name" value="PYP-like sensor domain (PAS domain)"/>
    <property type="match status" value="1"/>
</dbReference>
<dbReference type="Gene3D" id="2.10.70.100">
    <property type="match status" value="1"/>
</dbReference>
<dbReference type="InterPro" id="IPR035965">
    <property type="entry name" value="PAS-like_dom_sf"/>
</dbReference>
<dbReference type="Gene3D" id="3.60.40.10">
    <property type="entry name" value="PPM-type phosphatase domain"/>
    <property type="match status" value="1"/>
</dbReference>
<dbReference type="InterPro" id="IPR000014">
    <property type="entry name" value="PAS"/>
</dbReference>
<organism evidence="3 4">
    <name type="scientific">Kitasatospora phosalacinea</name>
    <dbReference type="NCBI Taxonomy" id="2065"/>
    <lineage>
        <taxon>Bacteria</taxon>
        <taxon>Bacillati</taxon>
        <taxon>Actinomycetota</taxon>
        <taxon>Actinomycetes</taxon>
        <taxon>Kitasatosporales</taxon>
        <taxon>Streptomycetaceae</taxon>
        <taxon>Kitasatospora</taxon>
    </lineage>
</organism>